<evidence type="ECO:0000256" key="5">
    <source>
        <dbReference type="ARBA" id="ARBA00023049"/>
    </source>
</evidence>
<evidence type="ECO:0000256" key="6">
    <source>
        <dbReference type="PROSITE-ProRule" id="PRU01211"/>
    </source>
</evidence>
<dbReference type="PROSITE" id="PS51257">
    <property type="entry name" value="PROKAR_LIPOPROTEIN"/>
    <property type="match status" value="1"/>
</dbReference>
<dbReference type="SUPFAM" id="SSF55486">
    <property type="entry name" value="Metalloproteases ('zincins'), catalytic domain"/>
    <property type="match status" value="1"/>
</dbReference>
<keyword evidence="3 6" id="KW-0378">Hydrolase</keyword>
<dbReference type="AlphaFoldDB" id="A0A3S4T541"/>
<dbReference type="InterPro" id="IPR006026">
    <property type="entry name" value="Peptidase_Metallo"/>
</dbReference>
<evidence type="ECO:0000313" key="10">
    <source>
        <dbReference type="Proteomes" id="UP000274578"/>
    </source>
</evidence>
<dbReference type="InterPro" id="IPR024079">
    <property type="entry name" value="MetalloPept_cat_dom_sf"/>
</dbReference>
<dbReference type="GO" id="GO:0006508">
    <property type="term" value="P:proteolysis"/>
    <property type="evidence" value="ECO:0007669"/>
    <property type="project" value="UniProtKB-KW"/>
</dbReference>
<organism evidence="9 10">
    <name type="scientific">Segatella oris</name>
    <dbReference type="NCBI Taxonomy" id="28135"/>
    <lineage>
        <taxon>Bacteria</taxon>
        <taxon>Pseudomonadati</taxon>
        <taxon>Bacteroidota</taxon>
        <taxon>Bacteroidia</taxon>
        <taxon>Bacteroidales</taxon>
        <taxon>Prevotellaceae</taxon>
        <taxon>Segatella</taxon>
    </lineage>
</organism>
<dbReference type="Gene3D" id="3.40.390.10">
    <property type="entry name" value="Collagenase (Catalytic Domain)"/>
    <property type="match status" value="1"/>
</dbReference>
<gene>
    <name evidence="9" type="ORF">NCTC13071_01011</name>
</gene>
<dbReference type="PANTHER" id="PTHR10127">
    <property type="entry name" value="DISCOIDIN, CUB, EGF, LAMININ , AND ZINC METALLOPROTEASE DOMAIN CONTAINING"/>
    <property type="match status" value="1"/>
</dbReference>
<feature type="binding site" evidence="6">
    <location>
        <position position="182"/>
    </location>
    <ligand>
        <name>Zn(2+)</name>
        <dbReference type="ChEBI" id="CHEBI:29105"/>
        <note>catalytic</note>
    </ligand>
</feature>
<keyword evidence="1 6" id="KW-0645">Protease</keyword>
<evidence type="ECO:0000256" key="4">
    <source>
        <dbReference type="ARBA" id="ARBA00022833"/>
    </source>
</evidence>
<evidence type="ECO:0000256" key="7">
    <source>
        <dbReference type="SAM" id="SignalP"/>
    </source>
</evidence>
<keyword evidence="5 6" id="KW-0482">Metalloprotease</keyword>
<comment type="cofactor">
    <cofactor evidence="6">
        <name>Zn(2+)</name>
        <dbReference type="ChEBI" id="CHEBI:29105"/>
    </cofactor>
    <text evidence="6">Binds 1 zinc ion per subunit.</text>
</comment>
<evidence type="ECO:0000259" key="8">
    <source>
        <dbReference type="PROSITE" id="PS51864"/>
    </source>
</evidence>
<accession>A0A3S4T541</accession>
<dbReference type="PROSITE" id="PS51864">
    <property type="entry name" value="ASTACIN"/>
    <property type="match status" value="1"/>
</dbReference>
<keyword evidence="2 6" id="KW-0479">Metal-binding</keyword>
<comment type="caution">
    <text evidence="6">Lacks conserved residue(s) required for the propagation of feature annotation.</text>
</comment>
<dbReference type="EC" id="3.4.24.76" evidence="9"/>
<feature type="binding site" evidence="6">
    <location>
        <position position="192"/>
    </location>
    <ligand>
        <name>Zn(2+)</name>
        <dbReference type="ChEBI" id="CHEBI:29105"/>
        <note>catalytic</note>
    </ligand>
</feature>
<dbReference type="GeneID" id="85011875"/>
<feature type="signal peptide" evidence="7">
    <location>
        <begin position="1"/>
        <end position="24"/>
    </location>
</feature>
<evidence type="ECO:0000256" key="3">
    <source>
        <dbReference type="ARBA" id="ARBA00022801"/>
    </source>
</evidence>
<dbReference type="SMART" id="SM00235">
    <property type="entry name" value="ZnMc"/>
    <property type="match status" value="1"/>
</dbReference>
<evidence type="ECO:0000256" key="2">
    <source>
        <dbReference type="ARBA" id="ARBA00022723"/>
    </source>
</evidence>
<proteinExistence type="predicted"/>
<dbReference type="EMBL" id="LR134384">
    <property type="protein sequence ID" value="VEH15025.1"/>
    <property type="molecule type" value="Genomic_DNA"/>
</dbReference>
<name>A0A3S4T541_9BACT</name>
<feature type="active site" evidence="6">
    <location>
        <position position="183"/>
    </location>
</feature>
<keyword evidence="4 6" id="KW-0862">Zinc</keyword>
<dbReference type="RefSeq" id="WP_018919832.1">
    <property type="nucleotide sequence ID" value="NZ_LR134384.1"/>
</dbReference>
<feature type="chain" id="PRO_5018729947" evidence="7">
    <location>
        <begin position="25"/>
        <end position="393"/>
    </location>
</feature>
<evidence type="ECO:0000313" key="9">
    <source>
        <dbReference type="EMBL" id="VEH15025.1"/>
    </source>
</evidence>
<dbReference type="PANTHER" id="PTHR10127:SF780">
    <property type="entry name" value="METALLOENDOPEPTIDASE"/>
    <property type="match status" value="1"/>
</dbReference>
<dbReference type="Pfam" id="PF01400">
    <property type="entry name" value="Astacin"/>
    <property type="match status" value="1"/>
</dbReference>
<dbReference type="InterPro" id="IPR001506">
    <property type="entry name" value="Peptidase_M12A"/>
</dbReference>
<evidence type="ECO:0000256" key="1">
    <source>
        <dbReference type="ARBA" id="ARBA00022670"/>
    </source>
</evidence>
<reference evidence="9 10" key="1">
    <citation type="submission" date="2018-12" db="EMBL/GenBank/DDBJ databases">
        <authorList>
            <consortium name="Pathogen Informatics"/>
        </authorList>
    </citation>
    <scope>NUCLEOTIDE SEQUENCE [LARGE SCALE GENOMIC DNA]</scope>
    <source>
        <strain evidence="9 10">NCTC13071</strain>
    </source>
</reference>
<feature type="binding site" evidence="6">
    <location>
        <position position="186"/>
    </location>
    <ligand>
        <name>Zn(2+)</name>
        <dbReference type="ChEBI" id="CHEBI:29105"/>
        <note>catalytic</note>
    </ligand>
</feature>
<dbReference type="GO" id="GO:0004222">
    <property type="term" value="F:metalloendopeptidase activity"/>
    <property type="evidence" value="ECO:0007669"/>
    <property type="project" value="UniProtKB-UniRule"/>
</dbReference>
<dbReference type="GO" id="GO:0008270">
    <property type="term" value="F:zinc ion binding"/>
    <property type="evidence" value="ECO:0007669"/>
    <property type="project" value="UniProtKB-UniRule"/>
</dbReference>
<protein>
    <submittedName>
        <fullName evidence="9">Flavastacin</fullName>
        <ecNumber evidence="9">3.4.24.76</ecNumber>
    </submittedName>
</protein>
<feature type="domain" description="Peptidase M12A" evidence="8">
    <location>
        <begin position="87"/>
        <end position="284"/>
    </location>
</feature>
<sequence>MKKLLILFLGIVMFCSCNNEQDFATPTVEKTNFYSEGYVPKGTVSTITLNNGLKVFMDQDSTFFVNDIVFPRNLIDSLMNHKGTRSSVIGDYLHFWPYNKVPYEIEGNLDNLDLSMINDAMQTISENCYITFVRASSKDRHKIVIRVDNAAGLYSDYIGMNPNGFNRIHLEKYRYIKGNVIHELMHCLGFYHEQCRMDRDDYITILWENMIPTSNIRYQYKKRDKNGYDLGTLDTESIMMYDSKDGSKDGSDVMLLKNGKYIEKQRDHLSAGDIAGLNFLYGPIINLSVKISNADDPNNESPTDHYYCYTNTISFTSKDGLTLKLKYPRLVVARFNTENQTTTSGPLNTGSELKYIIIPADIDYYKLEDTFESISSSQAGIERLERTWYSILN</sequence>
<keyword evidence="7" id="KW-0732">Signal</keyword>
<dbReference type="PRINTS" id="PR00480">
    <property type="entry name" value="ASTACIN"/>
</dbReference>
<dbReference type="KEGG" id="poc:NCTC13071_01011"/>
<dbReference type="Proteomes" id="UP000274578">
    <property type="component" value="Chromosome 1"/>
</dbReference>